<dbReference type="InterPro" id="IPR048254">
    <property type="entry name" value="CDP_ALCOHOL_P_TRANSF_CS"/>
</dbReference>
<evidence type="ECO:0000256" key="12">
    <source>
        <dbReference type="NCBIfam" id="TIGR00560"/>
    </source>
</evidence>
<protein>
    <recommendedName>
        <fullName evidence="12">CDP-diacylglycerol--glycerol-3-phosphate 3-phosphatidyltransferase</fullName>
        <ecNumber evidence="12">2.7.8.5</ecNumber>
    </recommendedName>
</protein>
<feature type="region of interest" description="Disordered" evidence="14">
    <location>
        <begin position="1"/>
        <end position="26"/>
    </location>
</feature>
<comment type="similarity">
    <text evidence="3 13">Belongs to the CDP-alcohol phosphatidyltransferase class-I family.</text>
</comment>
<dbReference type="HOGENOM" id="CLU_051314_2_0_11"/>
<keyword evidence="4" id="KW-0444">Lipid biosynthesis</keyword>
<dbReference type="Pfam" id="PF01066">
    <property type="entry name" value="CDP-OH_P_transf"/>
    <property type="match status" value="1"/>
</dbReference>
<dbReference type="GO" id="GO:0008444">
    <property type="term" value="F:CDP-diacylglycerol-glycerol-3-phosphate 3-phosphatidyltransferase activity"/>
    <property type="evidence" value="ECO:0007669"/>
    <property type="project" value="UniProtKB-UniRule"/>
</dbReference>
<evidence type="ECO:0000256" key="5">
    <source>
        <dbReference type="ARBA" id="ARBA00022679"/>
    </source>
</evidence>
<feature type="transmembrane region" description="Helical" evidence="15">
    <location>
        <begin position="72"/>
        <end position="92"/>
    </location>
</feature>
<dbReference type="InterPro" id="IPR000462">
    <property type="entry name" value="CDP-OH_P_trans"/>
</dbReference>
<dbReference type="eggNOG" id="COG0558">
    <property type="taxonomic scope" value="Bacteria"/>
</dbReference>
<organism evidence="16 17">
    <name type="scientific">Corynebacterium variabile (strain DSM 44702 / CIP 107183 / JCM 12073 / NCIMB 30131)</name>
    <name type="common">Corynebacterium mooreparkense</name>
    <dbReference type="NCBI Taxonomy" id="858619"/>
    <lineage>
        <taxon>Bacteria</taxon>
        <taxon>Bacillati</taxon>
        <taxon>Actinomycetota</taxon>
        <taxon>Actinomycetes</taxon>
        <taxon>Mycobacteriales</taxon>
        <taxon>Corynebacteriaceae</taxon>
        <taxon>Corynebacterium</taxon>
    </lineage>
</organism>
<comment type="subcellular location">
    <subcellularLocation>
        <location evidence="1">Membrane</location>
        <topology evidence="1">Multi-pass membrane protein</topology>
    </subcellularLocation>
</comment>
<accession>G0HEJ3</accession>
<feature type="compositionally biased region" description="Basic and acidic residues" evidence="14">
    <location>
        <begin position="1"/>
        <end position="11"/>
    </location>
</feature>
<dbReference type="Proteomes" id="UP000006659">
    <property type="component" value="Chromosome"/>
</dbReference>
<dbReference type="InterPro" id="IPR004570">
    <property type="entry name" value="Phosphatidylglycerol_P_synth"/>
</dbReference>
<keyword evidence="6 15" id="KW-0812">Transmembrane</keyword>
<dbReference type="EMBL" id="CP002917">
    <property type="protein sequence ID" value="AEK36979.1"/>
    <property type="molecule type" value="Genomic_DNA"/>
</dbReference>
<reference evidence="16 17" key="1">
    <citation type="journal article" date="2011" name="BMC Genomics">
        <title>Complete genome sequence of Corynebacterium variabile DSM 44702 isolated from the surface of smear-ripened cheeses and insights into cheese ripening and flavor generation.</title>
        <authorList>
            <person name="Schroeder J."/>
            <person name="Maus I."/>
            <person name="Trost E."/>
            <person name="Tauch A."/>
        </authorList>
    </citation>
    <scope>NUCLEOTIDE SEQUENCE [LARGE SCALE GENOMIC DNA]</scope>
    <source>
        <strain evidence="17">DSM 44702 / JCM 12073 / NCIMB 30131</strain>
    </source>
</reference>
<dbReference type="PIRSF" id="PIRSF000847">
    <property type="entry name" value="Phos_ph_gly_syn"/>
    <property type="match status" value="1"/>
</dbReference>
<keyword evidence="8" id="KW-0443">Lipid metabolism</keyword>
<comment type="pathway">
    <text evidence="2">Lipid metabolism; phospholipid metabolism.</text>
</comment>
<evidence type="ECO:0000256" key="10">
    <source>
        <dbReference type="ARBA" id="ARBA00023209"/>
    </source>
</evidence>
<evidence type="ECO:0000256" key="4">
    <source>
        <dbReference type="ARBA" id="ARBA00022516"/>
    </source>
</evidence>
<keyword evidence="9 15" id="KW-0472">Membrane</keyword>
<evidence type="ECO:0000256" key="6">
    <source>
        <dbReference type="ARBA" id="ARBA00022692"/>
    </source>
</evidence>
<evidence type="ECO:0000256" key="1">
    <source>
        <dbReference type="ARBA" id="ARBA00004141"/>
    </source>
</evidence>
<dbReference type="STRING" id="858619.CVAR_1625"/>
<evidence type="ECO:0000256" key="7">
    <source>
        <dbReference type="ARBA" id="ARBA00022989"/>
    </source>
</evidence>
<dbReference type="AlphaFoldDB" id="G0HEJ3"/>
<evidence type="ECO:0000256" key="2">
    <source>
        <dbReference type="ARBA" id="ARBA00005074"/>
    </source>
</evidence>
<dbReference type="RefSeq" id="WP_014010144.1">
    <property type="nucleotide sequence ID" value="NC_015859.1"/>
</dbReference>
<evidence type="ECO:0000256" key="13">
    <source>
        <dbReference type="RuleBase" id="RU003750"/>
    </source>
</evidence>
<dbReference type="KEGG" id="cva:CVAR_1625"/>
<dbReference type="PANTHER" id="PTHR14269">
    <property type="entry name" value="CDP-DIACYLGLYCEROL--GLYCEROL-3-PHOSPHATE 3-PHOSPHATIDYLTRANSFERASE-RELATED"/>
    <property type="match status" value="1"/>
</dbReference>
<evidence type="ECO:0000313" key="17">
    <source>
        <dbReference type="Proteomes" id="UP000006659"/>
    </source>
</evidence>
<evidence type="ECO:0000256" key="11">
    <source>
        <dbReference type="ARBA" id="ARBA00023264"/>
    </source>
</evidence>
<evidence type="ECO:0000256" key="9">
    <source>
        <dbReference type="ARBA" id="ARBA00023136"/>
    </source>
</evidence>
<proteinExistence type="inferred from homology"/>
<gene>
    <name evidence="16" type="primary">pgsA2</name>
    <name evidence="16" type="ordered locus">CVAR_1625</name>
</gene>
<feature type="transmembrane region" description="Helical" evidence="15">
    <location>
        <begin position="38"/>
        <end position="60"/>
    </location>
</feature>
<keyword evidence="10" id="KW-0594">Phospholipid biosynthesis</keyword>
<evidence type="ECO:0000256" key="8">
    <source>
        <dbReference type="ARBA" id="ARBA00023098"/>
    </source>
</evidence>
<name>G0HEJ3_CORVD</name>
<evidence type="ECO:0000256" key="15">
    <source>
        <dbReference type="SAM" id="Phobius"/>
    </source>
</evidence>
<dbReference type="GeneID" id="82887651"/>
<dbReference type="NCBIfam" id="TIGR00560">
    <property type="entry name" value="pgsA"/>
    <property type="match status" value="1"/>
</dbReference>
<keyword evidence="7 15" id="KW-1133">Transmembrane helix</keyword>
<evidence type="ECO:0000313" key="16">
    <source>
        <dbReference type="EMBL" id="AEK36979.1"/>
    </source>
</evidence>
<dbReference type="GO" id="GO:0016020">
    <property type="term" value="C:membrane"/>
    <property type="evidence" value="ECO:0007669"/>
    <property type="project" value="UniProtKB-SubCell"/>
</dbReference>
<feature type="transmembrane region" description="Helical" evidence="15">
    <location>
        <begin position="186"/>
        <end position="208"/>
    </location>
</feature>
<evidence type="ECO:0000256" key="14">
    <source>
        <dbReference type="SAM" id="MobiDB-lite"/>
    </source>
</evidence>
<dbReference type="InterPro" id="IPR050324">
    <property type="entry name" value="CDP-alcohol_PTase-I"/>
</dbReference>
<keyword evidence="5 13" id="KW-0808">Transferase</keyword>
<dbReference type="PROSITE" id="PS00379">
    <property type="entry name" value="CDP_ALCOHOL_P_TRANSF"/>
    <property type="match status" value="1"/>
</dbReference>
<evidence type="ECO:0000256" key="3">
    <source>
        <dbReference type="ARBA" id="ARBA00010441"/>
    </source>
</evidence>
<dbReference type="Gene3D" id="1.20.120.1760">
    <property type="match status" value="1"/>
</dbReference>
<dbReference type="UniPathway" id="UPA00085"/>
<sequence>MRGVQETERQTQHGGRPSRKEKRSTVGKAVHRYNVPNVLTTVRILLIPVFVWLLIAAGPLDGSRELDTPLRWWALVAFCVLMGTDQLDGFLARRYEVITDYGKLADPIADKALMISAMVSLNILGDLWWWVTIVIVIRELGITFWRMALARRGKVVPASKGGKLKTVLQTFAVAMVIAPLPDWTDWITVPLILLAVAVTVITGVQYLLDSRNRPEN</sequence>
<dbReference type="EC" id="2.7.8.5" evidence="12"/>
<keyword evidence="11" id="KW-1208">Phospholipid metabolism</keyword>
<dbReference type="GO" id="GO:0046474">
    <property type="term" value="P:glycerophospholipid biosynthetic process"/>
    <property type="evidence" value="ECO:0007669"/>
    <property type="project" value="TreeGrafter"/>
</dbReference>
<dbReference type="InterPro" id="IPR043130">
    <property type="entry name" value="CDP-OH_PTrfase_TM_dom"/>
</dbReference>
<dbReference type="PANTHER" id="PTHR14269:SF52">
    <property type="entry name" value="PHOSPHATIDYLGLYCEROPHOSPHATE SYNTHASE-RELATED"/>
    <property type="match status" value="1"/>
</dbReference>